<dbReference type="Pfam" id="PF02467">
    <property type="entry name" value="Whib"/>
    <property type="match status" value="1"/>
</dbReference>
<keyword evidence="10 11" id="KW-0804">Transcription</keyword>
<comment type="subcellular location">
    <subcellularLocation>
        <location evidence="1 11">Cytoplasm</location>
    </subcellularLocation>
</comment>
<comment type="cofactor">
    <cofactor evidence="11">
        <name>[4Fe-4S] cluster</name>
        <dbReference type="ChEBI" id="CHEBI:49883"/>
    </cofactor>
    <text evidence="11">Binds 1 [4Fe-4S] cluster per subunit. Following nitrosylation of the [4Fe-4S] cluster binds 1 [4Fe-8(NO)] cluster per subunit.</text>
</comment>
<name>A0ABV9XK27_9ACTN</name>
<organism evidence="13 14">
    <name type="scientific">Streptomyces coeruleoprunus</name>
    <dbReference type="NCBI Taxonomy" id="285563"/>
    <lineage>
        <taxon>Bacteria</taxon>
        <taxon>Bacillati</taxon>
        <taxon>Actinomycetota</taxon>
        <taxon>Actinomycetes</taxon>
        <taxon>Kitasatosporales</taxon>
        <taxon>Streptomycetaceae</taxon>
        <taxon>Streptomyces</taxon>
    </lineage>
</organism>
<comment type="similarity">
    <text evidence="2 11">Belongs to the WhiB family.</text>
</comment>
<accession>A0ABV9XK27</accession>
<feature type="binding site" evidence="11">
    <location>
        <position position="59"/>
    </location>
    <ligand>
        <name>[4Fe-4S] cluster</name>
        <dbReference type="ChEBI" id="CHEBI:49883"/>
    </ligand>
</feature>
<dbReference type="Proteomes" id="UP001595829">
    <property type="component" value="Unassembled WGS sequence"/>
</dbReference>
<evidence type="ECO:0000256" key="11">
    <source>
        <dbReference type="HAMAP-Rule" id="MF_01479"/>
    </source>
</evidence>
<evidence type="ECO:0000256" key="1">
    <source>
        <dbReference type="ARBA" id="ARBA00004496"/>
    </source>
</evidence>
<comment type="function">
    <text evidence="11">Acts as a transcriptional regulator. Probably redox-responsive. The apo- but not holo-form probably binds DNA.</text>
</comment>
<keyword evidence="5 11" id="KW-0408">Iron</keyword>
<evidence type="ECO:0000256" key="9">
    <source>
        <dbReference type="ARBA" id="ARBA00023157"/>
    </source>
</evidence>
<reference evidence="14" key="1">
    <citation type="journal article" date="2019" name="Int. J. Syst. Evol. Microbiol.">
        <title>The Global Catalogue of Microorganisms (GCM) 10K type strain sequencing project: providing services to taxonomists for standard genome sequencing and annotation.</title>
        <authorList>
            <consortium name="The Broad Institute Genomics Platform"/>
            <consortium name="The Broad Institute Genome Sequencing Center for Infectious Disease"/>
            <person name="Wu L."/>
            <person name="Ma J."/>
        </authorList>
    </citation>
    <scope>NUCLEOTIDE SEQUENCE [LARGE SCALE GENOMIC DNA]</scope>
    <source>
        <strain evidence="14">CGMCC 4.1648</strain>
    </source>
</reference>
<proteinExistence type="inferred from homology"/>
<evidence type="ECO:0000259" key="12">
    <source>
        <dbReference type="PROSITE" id="PS51674"/>
    </source>
</evidence>
<evidence type="ECO:0000256" key="7">
    <source>
        <dbReference type="ARBA" id="ARBA00023015"/>
    </source>
</evidence>
<keyword evidence="8 11" id="KW-0238">DNA-binding</keyword>
<protein>
    <recommendedName>
        <fullName evidence="11">Transcriptional regulator WhiB</fullName>
    </recommendedName>
</protein>
<keyword evidence="6 11" id="KW-0411">Iron-sulfur</keyword>
<evidence type="ECO:0000313" key="13">
    <source>
        <dbReference type="EMBL" id="MFC5024493.1"/>
    </source>
</evidence>
<keyword evidence="7 11" id="KW-0805">Transcription regulation</keyword>
<dbReference type="InterPro" id="IPR003482">
    <property type="entry name" value="Whib"/>
</dbReference>
<evidence type="ECO:0000256" key="4">
    <source>
        <dbReference type="ARBA" id="ARBA00022723"/>
    </source>
</evidence>
<evidence type="ECO:0000256" key="3">
    <source>
        <dbReference type="ARBA" id="ARBA00022485"/>
    </source>
</evidence>
<keyword evidence="14" id="KW-1185">Reference proteome</keyword>
<comment type="PTM">
    <text evidence="11">The Fe-S cluster can be nitrosylated by nitric oxide (NO).</text>
</comment>
<dbReference type="EMBL" id="JBHSJD010000014">
    <property type="protein sequence ID" value="MFC5024493.1"/>
    <property type="molecule type" value="Genomic_DNA"/>
</dbReference>
<evidence type="ECO:0000256" key="5">
    <source>
        <dbReference type="ARBA" id="ARBA00023004"/>
    </source>
</evidence>
<comment type="PTM">
    <text evidence="11">Upon Fe-S cluster removal intramolecular disulfide bonds are formed.</text>
</comment>
<dbReference type="PROSITE" id="PS51674">
    <property type="entry name" value="4FE4S_WBL"/>
    <property type="match status" value="1"/>
</dbReference>
<keyword evidence="4 11" id="KW-0479">Metal-binding</keyword>
<keyword evidence="3 11" id="KW-0004">4Fe-4S</keyword>
<feature type="domain" description="4Fe-4S Wbl-type" evidence="12">
    <location>
        <begin position="14"/>
        <end position="81"/>
    </location>
</feature>
<dbReference type="HAMAP" id="MF_01479">
    <property type="entry name" value="WhiB"/>
    <property type="match status" value="1"/>
</dbReference>
<keyword evidence="11" id="KW-0963">Cytoplasm</keyword>
<evidence type="ECO:0000256" key="10">
    <source>
        <dbReference type="ARBA" id="ARBA00023163"/>
    </source>
</evidence>
<feature type="binding site" evidence="11">
    <location>
        <position position="53"/>
    </location>
    <ligand>
        <name>[4Fe-4S] cluster</name>
        <dbReference type="ChEBI" id="CHEBI:49883"/>
    </ligand>
</feature>
<dbReference type="PANTHER" id="PTHR38839">
    <property type="entry name" value="TRANSCRIPTIONAL REGULATOR WHID-RELATED"/>
    <property type="match status" value="1"/>
</dbReference>
<feature type="binding site" evidence="11">
    <location>
        <position position="50"/>
    </location>
    <ligand>
        <name>[4Fe-4S] cluster</name>
        <dbReference type="ChEBI" id="CHEBI:49883"/>
    </ligand>
</feature>
<dbReference type="InterPro" id="IPR034768">
    <property type="entry name" value="4FE4S_WBL"/>
</dbReference>
<comment type="caution">
    <text evidence="13">The sequence shown here is derived from an EMBL/GenBank/DDBJ whole genome shotgun (WGS) entry which is preliminary data.</text>
</comment>
<sequence>MLYDPNREWLSRASCRTVPPEVFFPPSGNQLRNEPSPTTKRAWEHAKKICSFCPVLTECRRDTLGEDWGVWGGLDEHERYLIRRKLGQGAWRRWPLERRIEWGEHLARLREQGHSVHHIRLTTGFSTAVCDGLIEQWRAWKAAQPKPSRTAEIVDLPIPDEPRPMQDFPEAPGSRHAWVRNGGLIADAWYAGETEDGEWVRLQVFSGRGNVIKWFRKDDVRVYNPQTPFYLEYAGRGRRERSAA</sequence>
<evidence type="ECO:0000256" key="8">
    <source>
        <dbReference type="ARBA" id="ARBA00023125"/>
    </source>
</evidence>
<evidence type="ECO:0000313" key="14">
    <source>
        <dbReference type="Proteomes" id="UP001595829"/>
    </source>
</evidence>
<evidence type="ECO:0000256" key="2">
    <source>
        <dbReference type="ARBA" id="ARBA00006597"/>
    </source>
</evidence>
<feature type="binding site" evidence="11">
    <location>
        <position position="15"/>
    </location>
    <ligand>
        <name>[4Fe-4S] cluster</name>
        <dbReference type="ChEBI" id="CHEBI:49883"/>
    </ligand>
</feature>
<gene>
    <name evidence="11" type="primary">whiB</name>
    <name evidence="13" type="ORF">ACFPM3_20400</name>
</gene>
<keyword evidence="9 11" id="KW-1015">Disulfide bond</keyword>
<evidence type="ECO:0000256" key="6">
    <source>
        <dbReference type="ARBA" id="ARBA00023014"/>
    </source>
</evidence>
<dbReference type="RefSeq" id="WP_345686785.1">
    <property type="nucleotide sequence ID" value="NZ_BAABIT010000001.1"/>
</dbReference>